<dbReference type="InterPro" id="IPR033985">
    <property type="entry name" value="SusD-like_N"/>
</dbReference>
<dbReference type="Gene3D" id="1.25.40.390">
    <property type="match status" value="1"/>
</dbReference>
<reference evidence="9 13" key="1">
    <citation type="submission" date="2015-09" db="EMBL/GenBank/DDBJ databases">
        <authorList>
            <consortium name="Pathogen Informatics"/>
        </authorList>
    </citation>
    <scope>NUCLEOTIDE SEQUENCE [LARGE SCALE GENOMIC DNA]</scope>
    <source>
        <strain evidence="9 13">2789STDY5834948</strain>
    </source>
</reference>
<dbReference type="InterPro" id="IPR012944">
    <property type="entry name" value="SusD_RagB_dom"/>
</dbReference>
<evidence type="ECO:0000256" key="6">
    <source>
        <dbReference type="SAM" id="SignalP"/>
    </source>
</evidence>
<dbReference type="Proteomes" id="UP000095332">
    <property type="component" value="Unassembled WGS sequence"/>
</dbReference>
<dbReference type="AlphaFoldDB" id="A0A174WWV6"/>
<evidence type="ECO:0000256" key="5">
    <source>
        <dbReference type="ARBA" id="ARBA00023237"/>
    </source>
</evidence>
<protein>
    <submittedName>
        <fullName evidence="9 10">SusD family</fullName>
    </submittedName>
</protein>
<feature type="chain" id="PRO_5042683866" evidence="6">
    <location>
        <begin position="24"/>
        <end position="506"/>
    </location>
</feature>
<evidence type="ECO:0000256" key="2">
    <source>
        <dbReference type="ARBA" id="ARBA00006275"/>
    </source>
</evidence>
<evidence type="ECO:0000256" key="4">
    <source>
        <dbReference type="ARBA" id="ARBA00023136"/>
    </source>
</evidence>
<reference evidence="12" key="3">
    <citation type="submission" date="2023-03" db="EMBL/GenBank/DDBJ databases">
        <title>Parabacteroides distasonis, a bacteria resistant against UC.</title>
        <authorList>
            <person name="Dai W."/>
        </authorList>
    </citation>
    <scope>NUCLEOTIDE SEQUENCE</scope>
    <source>
        <strain evidence="12">F1-28</strain>
    </source>
</reference>
<evidence type="ECO:0000313" key="15">
    <source>
        <dbReference type="Proteomes" id="UP000471216"/>
    </source>
</evidence>
<dbReference type="Pfam" id="PF07980">
    <property type="entry name" value="SusD_RagB"/>
    <property type="match status" value="1"/>
</dbReference>
<evidence type="ECO:0000313" key="10">
    <source>
        <dbReference type="EMBL" id="MRY85567.1"/>
    </source>
</evidence>
<feature type="signal peptide" evidence="6">
    <location>
        <begin position="1"/>
        <end position="23"/>
    </location>
</feature>
<gene>
    <name evidence="9" type="ORF">ERS852560_03475</name>
    <name evidence="11" type="ORF">GKD54_15990</name>
    <name evidence="10" type="ORF">GKD58_15095</name>
    <name evidence="12" type="ORF">P2T59_22395</name>
</gene>
<keyword evidence="4" id="KW-0472">Membrane</keyword>
<keyword evidence="3 6" id="KW-0732">Signal</keyword>
<dbReference type="Proteomes" id="UP000471216">
    <property type="component" value="Unassembled WGS sequence"/>
</dbReference>
<evidence type="ECO:0000259" key="8">
    <source>
        <dbReference type="Pfam" id="PF14322"/>
    </source>
</evidence>
<keyword evidence="5" id="KW-0998">Cell outer membrane</keyword>
<dbReference type="Pfam" id="PF14322">
    <property type="entry name" value="SusD-like_3"/>
    <property type="match status" value="1"/>
</dbReference>
<feature type="domain" description="SusD-like N-terminal" evidence="8">
    <location>
        <begin position="22"/>
        <end position="223"/>
    </location>
</feature>
<dbReference type="RefSeq" id="WP_057329226.1">
    <property type="nucleotide sequence ID" value="NZ_CP120353.1"/>
</dbReference>
<comment type="subcellular location">
    <subcellularLocation>
        <location evidence="1">Cell outer membrane</location>
    </subcellularLocation>
</comment>
<dbReference type="EMBL" id="CZBM01000017">
    <property type="protein sequence ID" value="CUQ50051.1"/>
    <property type="molecule type" value="Genomic_DNA"/>
</dbReference>
<dbReference type="SUPFAM" id="SSF48452">
    <property type="entry name" value="TPR-like"/>
    <property type="match status" value="1"/>
</dbReference>
<dbReference type="GO" id="GO:0009279">
    <property type="term" value="C:cell outer membrane"/>
    <property type="evidence" value="ECO:0007669"/>
    <property type="project" value="UniProtKB-SubCell"/>
</dbReference>
<accession>A0A174WWV6</accession>
<organism evidence="9 13">
    <name type="scientific">Parabacteroides distasonis</name>
    <dbReference type="NCBI Taxonomy" id="823"/>
    <lineage>
        <taxon>Bacteria</taxon>
        <taxon>Pseudomonadati</taxon>
        <taxon>Bacteroidota</taxon>
        <taxon>Bacteroidia</taxon>
        <taxon>Bacteroidales</taxon>
        <taxon>Tannerellaceae</taxon>
        <taxon>Parabacteroides</taxon>
    </lineage>
</organism>
<dbReference type="Proteomes" id="UP000450599">
    <property type="component" value="Unassembled WGS sequence"/>
</dbReference>
<dbReference type="InterPro" id="IPR011990">
    <property type="entry name" value="TPR-like_helical_dom_sf"/>
</dbReference>
<evidence type="ECO:0000313" key="9">
    <source>
        <dbReference type="EMBL" id="CUQ50051.1"/>
    </source>
</evidence>
<dbReference type="EMBL" id="CP120353">
    <property type="protein sequence ID" value="WET64390.1"/>
    <property type="molecule type" value="Genomic_DNA"/>
</dbReference>
<dbReference type="Proteomes" id="UP001221009">
    <property type="component" value="Chromosome"/>
</dbReference>
<dbReference type="PROSITE" id="PS51257">
    <property type="entry name" value="PROKAR_LIPOPROTEIN"/>
    <property type="match status" value="1"/>
</dbReference>
<evidence type="ECO:0000256" key="3">
    <source>
        <dbReference type="ARBA" id="ARBA00022729"/>
    </source>
</evidence>
<sequence length="506" mass="58049">MKINKIYIVSLCALFLSSCNNFLDEQPTGTMTTDSKLTSKESALALTNSAYLKNTVFNKMTPGWGCNTILLLEYMTGKATSENSQSNYKDFQDLLVSDRSLYIENWWQDCYAGIANCNLALQKLGEFENLDASLINGYMAEVKFMRALYYFYLVRIFGDVPKITTVQSELGELQVSRAPVKEIYDEIIIPDLLEAEQSDLAFSDHTGRVSMGAVKALLADVYLTYAGYPLQGGKSYYAESAKRSLEVIKSNEYTLFTDYESLRLPSQNNKGEFIYQVQFSLNKRHNESVRIFLPSRSGISAYDLEYGSLIPTKEFVESFEKGDKRTEEKQYFFTNYKGHPSKFSPGAAELEFMDLNGYYIYKFFDQVAIDNTAKSDLNWSVYRYTDVLLMYAEAQVNADGTPNQQSIDIVNQIRGRAGLAPFKQTNASAFLEEVWDQRYFDLCYENKMWFDMLRTRKIRDDKSGEYVDFIGYKTNWGKVYTETQLLFPIPLSERQANPNLTQNQGY</sequence>
<name>A0A174WWV6_PARDI</name>
<dbReference type="EMBL" id="WKMX01000015">
    <property type="protein sequence ID" value="MRZ07680.1"/>
    <property type="molecule type" value="Genomic_DNA"/>
</dbReference>
<evidence type="ECO:0000256" key="1">
    <source>
        <dbReference type="ARBA" id="ARBA00004442"/>
    </source>
</evidence>
<evidence type="ECO:0000313" key="11">
    <source>
        <dbReference type="EMBL" id="MRZ07680.1"/>
    </source>
</evidence>
<proteinExistence type="inferred from homology"/>
<evidence type="ECO:0000313" key="13">
    <source>
        <dbReference type="Proteomes" id="UP000095332"/>
    </source>
</evidence>
<dbReference type="EMBL" id="WKMW01000015">
    <property type="protein sequence ID" value="MRY85567.1"/>
    <property type="molecule type" value="Genomic_DNA"/>
</dbReference>
<evidence type="ECO:0000259" key="7">
    <source>
        <dbReference type="Pfam" id="PF07980"/>
    </source>
</evidence>
<evidence type="ECO:0000313" key="14">
    <source>
        <dbReference type="Proteomes" id="UP000450599"/>
    </source>
</evidence>
<feature type="domain" description="RagB/SusD" evidence="7">
    <location>
        <begin position="345"/>
        <end position="506"/>
    </location>
</feature>
<reference evidence="14 15" key="2">
    <citation type="journal article" date="2019" name="Nat. Med.">
        <title>A library of human gut bacterial isolates paired with longitudinal multiomics data enables mechanistic microbiome research.</title>
        <authorList>
            <person name="Poyet M."/>
            <person name="Groussin M."/>
            <person name="Gibbons S.M."/>
            <person name="Avila-Pacheco J."/>
            <person name="Jiang X."/>
            <person name="Kearney S.M."/>
            <person name="Perrotta A.R."/>
            <person name="Berdy B."/>
            <person name="Zhao S."/>
            <person name="Lieberman T.D."/>
            <person name="Swanson P.K."/>
            <person name="Smith M."/>
            <person name="Roesemann S."/>
            <person name="Alexander J.E."/>
            <person name="Rich S.A."/>
            <person name="Livny J."/>
            <person name="Vlamakis H."/>
            <person name="Clish C."/>
            <person name="Bullock K."/>
            <person name="Deik A."/>
            <person name="Scott J."/>
            <person name="Pierce K.A."/>
            <person name="Xavier R.J."/>
            <person name="Alm E.J."/>
        </authorList>
    </citation>
    <scope>NUCLEOTIDE SEQUENCE [LARGE SCALE GENOMIC DNA]</scope>
    <source>
        <strain evidence="11 15">BIOML-A10</strain>
        <strain evidence="10 14">BIOML-A11</strain>
    </source>
</reference>
<comment type="similarity">
    <text evidence="2">Belongs to the SusD family.</text>
</comment>
<evidence type="ECO:0000313" key="12">
    <source>
        <dbReference type="EMBL" id="WET64390.1"/>
    </source>
</evidence>